<feature type="transmembrane region" description="Helical" evidence="1">
    <location>
        <begin position="377"/>
        <end position="398"/>
    </location>
</feature>
<feature type="transmembrane region" description="Helical" evidence="1">
    <location>
        <begin position="324"/>
        <end position="343"/>
    </location>
</feature>
<evidence type="ECO:0008006" key="4">
    <source>
        <dbReference type="Google" id="ProtNLM"/>
    </source>
</evidence>
<feature type="transmembrane region" description="Helical" evidence="1">
    <location>
        <begin position="157"/>
        <end position="176"/>
    </location>
</feature>
<reference evidence="2 3" key="1">
    <citation type="submission" date="2016-10" db="EMBL/GenBank/DDBJ databases">
        <authorList>
            <person name="de Groot N.N."/>
        </authorList>
    </citation>
    <scope>NUCLEOTIDE SEQUENCE [LARGE SCALE GENOMIC DNA]</scope>
    <source>
        <strain evidence="2 3">DSM 19981</strain>
    </source>
</reference>
<keyword evidence="1" id="KW-1133">Transmembrane helix</keyword>
<name>A0A1I4BYS9_9PROT</name>
<proteinExistence type="predicted"/>
<dbReference type="OrthoDB" id="7265336at2"/>
<dbReference type="Proteomes" id="UP000199473">
    <property type="component" value="Unassembled WGS sequence"/>
</dbReference>
<evidence type="ECO:0000313" key="3">
    <source>
        <dbReference type="Proteomes" id="UP000199473"/>
    </source>
</evidence>
<organism evidence="2 3">
    <name type="scientific">Falsiroseomonas stagni DSM 19981</name>
    <dbReference type="NCBI Taxonomy" id="1123062"/>
    <lineage>
        <taxon>Bacteria</taxon>
        <taxon>Pseudomonadati</taxon>
        <taxon>Pseudomonadota</taxon>
        <taxon>Alphaproteobacteria</taxon>
        <taxon>Acetobacterales</taxon>
        <taxon>Roseomonadaceae</taxon>
        <taxon>Falsiroseomonas</taxon>
    </lineage>
</organism>
<protein>
    <recommendedName>
        <fullName evidence="4">Dolichyl-phosphate-mannose-protein mannosyltransferase</fullName>
    </recommendedName>
</protein>
<feature type="transmembrane region" description="Helical" evidence="1">
    <location>
        <begin position="188"/>
        <end position="217"/>
    </location>
</feature>
<accession>A0A1I4BYS9</accession>
<dbReference type="AlphaFoldDB" id="A0A1I4BYS9"/>
<feature type="transmembrane region" description="Helical" evidence="1">
    <location>
        <begin position="229"/>
        <end position="250"/>
    </location>
</feature>
<sequence>MVPVLLRQGGSRAALAIVLLVATLAVGGGALLRSAEYDEGYTSLVTSPVPRPGWPEAPFTPRDVAPLLEAVVPPAEVSRQLRETDVHPPLYFWAAGLLRQAGVTDLGALRAFSVLCAVGAVAAFMAAARVAGLPPLAAGLLTALSYGFAYTGGVARGFALAQLLLGLAALAVVVAWRRGGGRMGLASAGAAGLAAGLATFTNYLAAFPAAALLGWLLIAPGLGWARVKLMAAAAVPFLAMQLATLSYFLPQRGSRPEQFEPFALLPALKLLGQFNAANLFGGLPLYAEGSGRVVLGAALAALLLAGAIAVAWRWRGLGPTRWLWLGAFAAPSAGLLLLGALAGNTPVELRYLAFAAPFGALLLAGAAGALAQRHPRAAMAGLGLLLVVQGAGIAGMALHPATRQAYRDALAALAPALGPDSLLLVPRGNDGVGIVVATLREAPPDQPMLLLRRLQSAPLNADLARYRRLVLLGITDRDGARQAEAALATLRADPAWREAASPWRDARRGFAAWVFQAAPASGSGVADLPEGVVIGRPHHGGEEP</sequence>
<dbReference type="RefSeq" id="WP_092961098.1">
    <property type="nucleotide sequence ID" value="NZ_FOSQ01000006.1"/>
</dbReference>
<evidence type="ECO:0000313" key="2">
    <source>
        <dbReference type="EMBL" id="SFK73954.1"/>
    </source>
</evidence>
<feature type="transmembrane region" description="Helical" evidence="1">
    <location>
        <begin position="107"/>
        <end position="126"/>
    </location>
</feature>
<keyword evidence="3" id="KW-1185">Reference proteome</keyword>
<gene>
    <name evidence="2" type="ORF">SAMN02745775_106266</name>
</gene>
<feature type="transmembrane region" description="Helical" evidence="1">
    <location>
        <begin position="349"/>
        <end position="370"/>
    </location>
</feature>
<evidence type="ECO:0000256" key="1">
    <source>
        <dbReference type="SAM" id="Phobius"/>
    </source>
</evidence>
<keyword evidence="1" id="KW-0472">Membrane</keyword>
<keyword evidence="1" id="KW-0812">Transmembrane</keyword>
<dbReference type="EMBL" id="FOSQ01000006">
    <property type="protein sequence ID" value="SFK73954.1"/>
    <property type="molecule type" value="Genomic_DNA"/>
</dbReference>
<feature type="transmembrane region" description="Helical" evidence="1">
    <location>
        <begin position="293"/>
        <end position="312"/>
    </location>
</feature>